<name>A0A2I1NA51_9BACT</name>
<evidence type="ECO:0000313" key="2">
    <source>
        <dbReference type="Proteomes" id="UP000234639"/>
    </source>
</evidence>
<dbReference type="AlphaFoldDB" id="A0A2I1NA51"/>
<dbReference type="SUPFAM" id="SSF54523">
    <property type="entry name" value="Pili subunits"/>
    <property type="match status" value="1"/>
</dbReference>
<dbReference type="NCBIfam" id="TIGR02532">
    <property type="entry name" value="IV_pilin_GFxxxE"/>
    <property type="match status" value="1"/>
</dbReference>
<proteinExistence type="predicted"/>
<gene>
    <name evidence="1" type="ORF">CYJ41_05320</name>
</gene>
<dbReference type="Pfam" id="PF07963">
    <property type="entry name" value="N_methyl"/>
    <property type="match status" value="1"/>
</dbReference>
<dbReference type="EMBL" id="PKHU01000004">
    <property type="protein sequence ID" value="PKZ29260.1"/>
    <property type="molecule type" value="Genomic_DNA"/>
</dbReference>
<reference evidence="1 2" key="1">
    <citation type="submission" date="2017-12" db="EMBL/GenBank/DDBJ databases">
        <title>Phylogenetic diversity of female urinary microbiome.</title>
        <authorList>
            <person name="Thomas-White K."/>
            <person name="Wolfe A.J."/>
        </authorList>
    </citation>
    <scope>NUCLEOTIDE SEQUENCE [LARGE SCALE GENOMIC DNA]</scope>
    <source>
        <strain evidence="1 2">UMB0112</strain>
    </source>
</reference>
<evidence type="ECO:0000313" key="1">
    <source>
        <dbReference type="EMBL" id="PKZ29260.1"/>
    </source>
</evidence>
<dbReference type="Proteomes" id="UP000234639">
    <property type="component" value="Unassembled WGS sequence"/>
</dbReference>
<organism evidence="1 2">
    <name type="scientific">Campylobacter ureolyticus</name>
    <dbReference type="NCBI Taxonomy" id="827"/>
    <lineage>
        <taxon>Bacteria</taxon>
        <taxon>Pseudomonadati</taxon>
        <taxon>Campylobacterota</taxon>
        <taxon>Epsilonproteobacteria</taxon>
        <taxon>Campylobacterales</taxon>
        <taxon>Campylobacteraceae</taxon>
        <taxon>Campylobacter</taxon>
    </lineage>
</organism>
<dbReference type="PANTHER" id="PTHR30093">
    <property type="entry name" value="GENERAL SECRETION PATHWAY PROTEIN G"/>
    <property type="match status" value="1"/>
</dbReference>
<dbReference type="InterPro" id="IPR012902">
    <property type="entry name" value="N_methyl_site"/>
</dbReference>
<accession>A0A2I1NA51</accession>
<sequence length="192" mass="19594">MKKGFTMIELIFVIVILGILAAVAIPRLAATRDDAEVSKAATNITTLISDISSYYTSQGEFTDLGSMTNVQLSNLTGSLAPTTGGAAGTPGAATLAGLQGDLTAAGNPCLKVGLTTYNPATKQPATLTIVEAGAGNSICDKIHNNAGVKKLTEGYYTFNALKSAATATKAAVYEDQNSSKGQIAISGIGVKF</sequence>
<comment type="caution">
    <text evidence="1">The sequence shown here is derived from an EMBL/GenBank/DDBJ whole genome shotgun (WGS) entry which is preliminary data.</text>
</comment>
<dbReference type="InterPro" id="IPR045584">
    <property type="entry name" value="Pilin-like"/>
</dbReference>
<protein>
    <submittedName>
        <fullName evidence="1">Prepilin-type cleavage/methylation domain-containing protein</fullName>
    </submittedName>
</protein>
<dbReference type="RefSeq" id="WP_101637278.1">
    <property type="nucleotide sequence ID" value="NZ_JAPXGL010000003.1"/>
</dbReference>
<dbReference type="Gene3D" id="3.30.700.10">
    <property type="entry name" value="Glycoprotein, Type 4 Pilin"/>
    <property type="match status" value="1"/>
</dbReference>